<reference evidence="2" key="2">
    <citation type="submission" date="2025-08" db="UniProtKB">
        <authorList>
            <consortium name="Ensembl"/>
        </authorList>
    </citation>
    <scope>IDENTIFICATION</scope>
</reference>
<sequence length="71" mass="7703">MRLLAFVVLDLFTDTQAGEGAKLLASKSLLNNLTLQYIYNVGSSAVLQLDRKDPCLSESLRGDSPSISWTG</sequence>
<feature type="signal peptide" evidence="1">
    <location>
        <begin position="1"/>
        <end position="17"/>
    </location>
</feature>
<feature type="chain" id="PRO_5019130393" evidence="1">
    <location>
        <begin position="18"/>
        <end position="71"/>
    </location>
</feature>
<accession>A0A452DKS4</accession>
<name>A0A452DKS4_CAPHI</name>
<dbReference type="Proteomes" id="UP000291000">
    <property type="component" value="Chromosome 28"/>
</dbReference>
<keyword evidence="3" id="KW-1185">Reference proteome</keyword>
<evidence type="ECO:0000313" key="3">
    <source>
        <dbReference type="Proteomes" id="UP000291000"/>
    </source>
</evidence>
<reference evidence="2" key="3">
    <citation type="submission" date="2025-09" db="UniProtKB">
        <authorList>
            <consortium name="Ensembl"/>
        </authorList>
    </citation>
    <scope>IDENTIFICATION</scope>
</reference>
<evidence type="ECO:0000313" key="2">
    <source>
        <dbReference type="Ensembl" id="ENSCHIP00000000446.1"/>
    </source>
</evidence>
<dbReference type="AlphaFoldDB" id="A0A452DKS4"/>
<evidence type="ECO:0000256" key="1">
    <source>
        <dbReference type="SAM" id="SignalP"/>
    </source>
</evidence>
<dbReference type="Ensembl" id="ENSCHIT00000000471.1">
    <property type="protein sequence ID" value="ENSCHIP00000000446.1"/>
    <property type="gene ID" value="ENSCHIG00000000316.1"/>
</dbReference>
<keyword evidence="1" id="KW-0732">Signal</keyword>
<organism evidence="2 3">
    <name type="scientific">Capra hircus</name>
    <name type="common">Goat</name>
    <dbReference type="NCBI Taxonomy" id="9925"/>
    <lineage>
        <taxon>Eukaryota</taxon>
        <taxon>Metazoa</taxon>
        <taxon>Chordata</taxon>
        <taxon>Craniata</taxon>
        <taxon>Vertebrata</taxon>
        <taxon>Euteleostomi</taxon>
        <taxon>Mammalia</taxon>
        <taxon>Eutheria</taxon>
        <taxon>Laurasiatheria</taxon>
        <taxon>Artiodactyla</taxon>
        <taxon>Ruminantia</taxon>
        <taxon>Pecora</taxon>
        <taxon>Bovidae</taxon>
        <taxon>Caprinae</taxon>
        <taxon>Capra</taxon>
    </lineage>
</organism>
<protein>
    <submittedName>
        <fullName evidence="2">Uncharacterized protein</fullName>
    </submittedName>
</protein>
<proteinExistence type="predicted"/>
<dbReference type="STRING" id="9925.ENSCHIP00000000446"/>
<dbReference type="EMBL" id="LWLT01000030">
    <property type="status" value="NOT_ANNOTATED_CDS"/>
    <property type="molecule type" value="Genomic_DNA"/>
</dbReference>
<reference evidence="2 3" key="1">
    <citation type="submission" date="2016-04" db="EMBL/GenBank/DDBJ databases">
        <title>Polished mammalian reference genomes with single-molecule sequencing and chromosome conformation capture applied to the Capra hircus genome.</title>
        <authorList>
            <person name="Bickhart D.M."/>
            <person name="Koren S."/>
            <person name="Rosen B."/>
            <person name="Hastie A."/>
            <person name="Liachko I."/>
            <person name="Sullivan S.T."/>
            <person name="Burton J."/>
            <person name="Sayre B.L."/>
            <person name="Huson H.J."/>
            <person name="Lee J."/>
            <person name="Lam E."/>
            <person name="Kelley C.M."/>
            <person name="Hutchison J.L."/>
            <person name="Zhou Y."/>
            <person name="Sun J."/>
            <person name="Crisa A."/>
            <person name="Schwartz J.C."/>
            <person name="Hammond J.A."/>
            <person name="Schroeder S.G."/>
            <person name="Liu G.E."/>
            <person name="Dunham M."/>
            <person name="Shendure J."/>
            <person name="Sonstegard T.S."/>
            <person name="Phillippy A.M."/>
            <person name="Van Tassell C.P."/>
            <person name="Smith T.P."/>
        </authorList>
    </citation>
    <scope>NUCLEOTIDE SEQUENCE [LARGE SCALE GENOMIC DNA]</scope>
</reference>